<reference evidence="16 17" key="1">
    <citation type="submission" date="2020-08" db="EMBL/GenBank/DDBJ databases">
        <title>Genomic Encyclopedia of Type Strains, Phase IV (KMG-IV): sequencing the most valuable type-strain genomes for metagenomic binning, comparative biology and taxonomic classification.</title>
        <authorList>
            <person name="Goeker M."/>
        </authorList>
    </citation>
    <scope>NUCLEOTIDE SEQUENCE [LARGE SCALE GENOMIC DNA]</scope>
    <source>
        <strain evidence="16 17">DSM 27057</strain>
    </source>
</reference>
<dbReference type="GO" id="GO:0009279">
    <property type="term" value="C:cell outer membrane"/>
    <property type="evidence" value="ECO:0007669"/>
    <property type="project" value="UniProtKB-SubCell"/>
</dbReference>
<feature type="domain" description="TonB-dependent receptor-like beta-barrel" evidence="14">
    <location>
        <begin position="318"/>
        <end position="745"/>
    </location>
</feature>
<evidence type="ECO:0000256" key="9">
    <source>
        <dbReference type="ARBA" id="ARBA00023136"/>
    </source>
</evidence>
<keyword evidence="6" id="KW-0408">Iron</keyword>
<keyword evidence="10 11" id="KW-0998">Cell outer membrane</keyword>
<keyword evidence="8 12" id="KW-0798">TonB box</keyword>
<evidence type="ECO:0000256" key="1">
    <source>
        <dbReference type="ARBA" id="ARBA00004571"/>
    </source>
</evidence>
<dbReference type="Proteomes" id="UP000548867">
    <property type="component" value="Unassembled WGS sequence"/>
</dbReference>
<dbReference type="GO" id="GO:0006826">
    <property type="term" value="P:iron ion transport"/>
    <property type="evidence" value="ECO:0007669"/>
    <property type="project" value="UniProtKB-KW"/>
</dbReference>
<evidence type="ECO:0000256" key="8">
    <source>
        <dbReference type="ARBA" id="ARBA00023077"/>
    </source>
</evidence>
<organism evidence="16 17">
    <name type="scientific">Novosphingobium sediminicola</name>
    <dbReference type="NCBI Taxonomy" id="563162"/>
    <lineage>
        <taxon>Bacteria</taxon>
        <taxon>Pseudomonadati</taxon>
        <taxon>Pseudomonadota</taxon>
        <taxon>Alphaproteobacteria</taxon>
        <taxon>Sphingomonadales</taxon>
        <taxon>Sphingomonadaceae</taxon>
        <taxon>Novosphingobium</taxon>
    </lineage>
</organism>
<evidence type="ECO:0000256" key="12">
    <source>
        <dbReference type="RuleBase" id="RU003357"/>
    </source>
</evidence>
<keyword evidence="13" id="KW-0732">Signal</keyword>
<sequence length="781" mass="84333">MPGNRHFPSPRARILACSSLAMLAAAGWSAPALAEQDASAAPASPGEIVVTAQFRSQRLQDTPLAITAMDSSAIQQRNLGSVLDVAGFAPNVNIRPGGSAFGPAAQVYIRGIGQYDSSFAFEPGVGMYVDDVFHGTMLGSIFDLLDLDRVEILRGPQGTLAGKNSIGGAVKLYSAKPTGSGHGYIEAGYGAFNRIELKGSADFALVPDQLFLRVSGVSKMNDGYLTRLDYGCLNPTSGVPAATTNAGCKLGTEGGKNMQAGRVALRWVASDRLEANLVAMATEDHSEIGASKLLSLTTSLSMPTGTNPAQFITAPNSYTNYATYLNLPFTDAKGSHGASYIDPVSKVSGREIYGTIDYKLGDGLSLKLISAYQRYKGSYGSDLDLTPYSTNSANYIYNHEQFTQEIRLNGSSLDNRLDWTVGGFYYKATSRFGGVTFIAPGTVAQNFYVTQDRIPARSISGFAHASYKLTDALTLTGGIRYTDDRKTYTYGRLNPYDVSQPAYTVAGAINGVTGQFAATRWDYRANAEYRWSKAVMTYAQFSTGYKGGGVNPRPFAPEQAVSFKPETLDAWEIGAKTDLFDRALRINLSAFFNKYHDIVFTNVSPTANSVTNATPVNAGNADMKGLEVEVTARPVAGLTIDASASWLDFKLTRIGAAGATIVGITTNNRAPYAPEWKLGGGIQYAFALGKAGTVTPRFDVNYQSSFFSNIDNNPLAKVDGYVLANARIAFEDASRDWQLSFSMTNMFDKFYYLNKIRYPIGIVVGQPAMPREWKISLRRSF</sequence>
<feature type="signal peptide" evidence="13">
    <location>
        <begin position="1"/>
        <end position="34"/>
    </location>
</feature>
<dbReference type="Pfam" id="PF07715">
    <property type="entry name" value="Plug"/>
    <property type="match status" value="1"/>
</dbReference>
<keyword evidence="7" id="KW-0406">Ion transport</keyword>
<keyword evidence="2 11" id="KW-0813">Transport</keyword>
<comment type="caution">
    <text evidence="16">The sequence shown here is derived from an EMBL/GenBank/DDBJ whole genome shotgun (WGS) entry which is preliminary data.</text>
</comment>
<feature type="chain" id="PRO_5031322235" evidence="13">
    <location>
        <begin position="35"/>
        <end position="781"/>
    </location>
</feature>
<evidence type="ECO:0000259" key="15">
    <source>
        <dbReference type="Pfam" id="PF07715"/>
    </source>
</evidence>
<evidence type="ECO:0000256" key="5">
    <source>
        <dbReference type="ARBA" id="ARBA00022692"/>
    </source>
</evidence>
<keyword evidence="16" id="KW-0675">Receptor</keyword>
<name>A0A7W6G668_9SPHN</name>
<dbReference type="AlphaFoldDB" id="A0A7W6G668"/>
<proteinExistence type="inferred from homology"/>
<evidence type="ECO:0000313" key="17">
    <source>
        <dbReference type="Proteomes" id="UP000548867"/>
    </source>
</evidence>
<keyword evidence="9 11" id="KW-0472">Membrane</keyword>
<dbReference type="InterPro" id="IPR039426">
    <property type="entry name" value="TonB-dep_rcpt-like"/>
</dbReference>
<keyword evidence="4" id="KW-0410">Iron transport</keyword>
<evidence type="ECO:0000259" key="14">
    <source>
        <dbReference type="Pfam" id="PF00593"/>
    </source>
</evidence>
<keyword evidence="5 11" id="KW-0812">Transmembrane</keyword>
<dbReference type="Gene3D" id="2.40.170.20">
    <property type="entry name" value="TonB-dependent receptor, beta-barrel domain"/>
    <property type="match status" value="1"/>
</dbReference>
<protein>
    <submittedName>
        <fullName evidence="16">Iron complex outermembrane receptor protein</fullName>
    </submittedName>
</protein>
<evidence type="ECO:0000256" key="13">
    <source>
        <dbReference type="SAM" id="SignalP"/>
    </source>
</evidence>
<feature type="domain" description="TonB-dependent receptor plug" evidence="15">
    <location>
        <begin position="59"/>
        <end position="169"/>
    </location>
</feature>
<comment type="subcellular location">
    <subcellularLocation>
        <location evidence="1 11">Cell outer membrane</location>
        <topology evidence="1 11">Multi-pass membrane protein</topology>
    </subcellularLocation>
</comment>
<dbReference type="SUPFAM" id="SSF56935">
    <property type="entry name" value="Porins"/>
    <property type="match status" value="1"/>
</dbReference>
<dbReference type="InterPro" id="IPR012910">
    <property type="entry name" value="Plug_dom"/>
</dbReference>
<keyword evidence="3 11" id="KW-1134">Transmembrane beta strand</keyword>
<dbReference type="PANTHER" id="PTHR32552">
    <property type="entry name" value="FERRICHROME IRON RECEPTOR-RELATED"/>
    <property type="match status" value="1"/>
</dbReference>
<dbReference type="RefSeq" id="WP_183622473.1">
    <property type="nucleotide sequence ID" value="NZ_JACIDX010000002.1"/>
</dbReference>
<dbReference type="InterPro" id="IPR036942">
    <property type="entry name" value="Beta-barrel_TonB_sf"/>
</dbReference>
<evidence type="ECO:0000256" key="6">
    <source>
        <dbReference type="ARBA" id="ARBA00023004"/>
    </source>
</evidence>
<gene>
    <name evidence="16" type="ORF">GGR38_000579</name>
</gene>
<dbReference type="Pfam" id="PF00593">
    <property type="entry name" value="TonB_dep_Rec_b-barrel"/>
    <property type="match status" value="1"/>
</dbReference>
<keyword evidence="17" id="KW-1185">Reference proteome</keyword>
<accession>A0A7W6G668</accession>
<dbReference type="EMBL" id="JACIDX010000002">
    <property type="protein sequence ID" value="MBB3953652.1"/>
    <property type="molecule type" value="Genomic_DNA"/>
</dbReference>
<evidence type="ECO:0000256" key="7">
    <source>
        <dbReference type="ARBA" id="ARBA00023065"/>
    </source>
</evidence>
<evidence type="ECO:0000256" key="11">
    <source>
        <dbReference type="PROSITE-ProRule" id="PRU01360"/>
    </source>
</evidence>
<dbReference type="PROSITE" id="PS52016">
    <property type="entry name" value="TONB_DEPENDENT_REC_3"/>
    <property type="match status" value="1"/>
</dbReference>
<evidence type="ECO:0000313" key="16">
    <source>
        <dbReference type="EMBL" id="MBB3953652.1"/>
    </source>
</evidence>
<evidence type="ECO:0000256" key="3">
    <source>
        <dbReference type="ARBA" id="ARBA00022452"/>
    </source>
</evidence>
<evidence type="ECO:0000256" key="2">
    <source>
        <dbReference type="ARBA" id="ARBA00022448"/>
    </source>
</evidence>
<evidence type="ECO:0000256" key="10">
    <source>
        <dbReference type="ARBA" id="ARBA00023237"/>
    </source>
</evidence>
<evidence type="ECO:0000256" key="4">
    <source>
        <dbReference type="ARBA" id="ARBA00022496"/>
    </source>
</evidence>
<dbReference type="InterPro" id="IPR000531">
    <property type="entry name" value="Beta-barrel_TonB"/>
</dbReference>
<dbReference type="PANTHER" id="PTHR32552:SF81">
    <property type="entry name" value="TONB-DEPENDENT OUTER MEMBRANE RECEPTOR"/>
    <property type="match status" value="1"/>
</dbReference>
<comment type="similarity">
    <text evidence="11 12">Belongs to the TonB-dependent receptor family.</text>
</comment>